<evidence type="ECO:0000313" key="2">
    <source>
        <dbReference type="Proteomes" id="UP000195442"/>
    </source>
</evidence>
<accession>A0A1R4HC87</accession>
<organism evidence="1 2">
    <name type="scientific">Crenothrix polyspora</name>
    <dbReference type="NCBI Taxonomy" id="360316"/>
    <lineage>
        <taxon>Bacteria</taxon>
        <taxon>Pseudomonadati</taxon>
        <taxon>Pseudomonadota</taxon>
        <taxon>Gammaproteobacteria</taxon>
        <taxon>Methylococcales</taxon>
        <taxon>Crenotrichaceae</taxon>
        <taxon>Crenothrix</taxon>
    </lineage>
</organism>
<dbReference type="Proteomes" id="UP000195442">
    <property type="component" value="Unassembled WGS sequence"/>
</dbReference>
<dbReference type="AlphaFoldDB" id="A0A1R4HC87"/>
<dbReference type="EMBL" id="FUKJ01000291">
    <property type="protein sequence ID" value="SJM93786.1"/>
    <property type="molecule type" value="Genomic_DNA"/>
</dbReference>
<gene>
    <name evidence="1" type="ORF">CRENPOLYSF2_3600002</name>
</gene>
<protein>
    <submittedName>
        <fullName evidence="1">Uncharacterized protein</fullName>
    </submittedName>
</protein>
<name>A0A1R4HC87_9GAMM</name>
<reference evidence="2" key="1">
    <citation type="submission" date="2017-02" db="EMBL/GenBank/DDBJ databases">
        <authorList>
            <person name="Daims H."/>
        </authorList>
    </citation>
    <scope>NUCLEOTIDE SEQUENCE [LARGE SCALE GENOMIC DNA]</scope>
</reference>
<keyword evidence="2" id="KW-1185">Reference proteome</keyword>
<evidence type="ECO:0000313" key="1">
    <source>
        <dbReference type="EMBL" id="SJM93786.1"/>
    </source>
</evidence>
<sequence length="54" mass="6088">MIINKGIYLMLARMELYQNTEGAVKSLITQATSGLLIKISAYFLGGVKVYFRRC</sequence>
<proteinExistence type="predicted"/>